<accession>A0A9W6WUE5</accession>
<proteinExistence type="predicted"/>
<sequence length="164" mass="17908">MAVELGPEDQENKLRLLKAKFLLQQQLKAERAAKNRRMLEILCEGLKRCSEEEGDDGEVAAEFRKYFGVKLKACLVKMHAATGMAKYAEDNEGVNSFAGNLKYLRATLPNYVDKSFLVRSLASYHKIVELTLYTAFTAVAGGGDLPHCDLVLSAGQHGGIAAAG</sequence>
<evidence type="ECO:0000313" key="1">
    <source>
        <dbReference type="EMBL" id="GMF17878.1"/>
    </source>
</evidence>
<protein>
    <submittedName>
        <fullName evidence="1">Unnamed protein product</fullName>
    </submittedName>
</protein>
<dbReference type="AlphaFoldDB" id="A0A9W6WUE5"/>
<dbReference type="EMBL" id="BSXT01000114">
    <property type="protein sequence ID" value="GMF17878.1"/>
    <property type="molecule type" value="Genomic_DNA"/>
</dbReference>
<comment type="caution">
    <text evidence="1">The sequence shown here is derived from an EMBL/GenBank/DDBJ whole genome shotgun (WGS) entry which is preliminary data.</text>
</comment>
<reference evidence="1" key="1">
    <citation type="submission" date="2023-04" db="EMBL/GenBank/DDBJ databases">
        <title>Phytophthora fragariaefolia NBRC 109709.</title>
        <authorList>
            <person name="Ichikawa N."/>
            <person name="Sato H."/>
            <person name="Tonouchi N."/>
        </authorList>
    </citation>
    <scope>NUCLEOTIDE SEQUENCE</scope>
    <source>
        <strain evidence="1">NBRC 109709</strain>
    </source>
</reference>
<evidence type="ECO:0000313" key="2">
    <source>
        <dbReference type="Proteomes" id="UP001165121"/>
    </source>
</evidence>
<name>A0A9W6WUE5_9STRA</name>
<dbReference type="Proteomes" id="UP001165121">
    <property type="component" value="Unassembled WGS sequence"/>
</dbReference>
<keyword evidence="2" id="KW-1185">Reference proteome</keyword>
<gene>
    <name evidence="1" type="ORF">Pfra01_000138600</name>
</gene>
<organism evidence="1 2">
    <name type="scientific">Phytophthora fragariaefolia</name>
    <dbReference type="NCBI Taxonomy" id="1490495"/>
    <lineage>
        <taxon>Eukaryota</taxon>
        <taxon>Sar</taxon>
        <taxon>Stramenopiles</taxon>
        <taxon>Oomycota</taxon>
        <taxon>Peronosporomycetes</taxon>
        <taxon>Peronosporales</taxon>
        <taxon>Peronosporaceae</taxon>
        <taxon>Phytophthora</taxon>
    </lineage>
</organism>